<dbReference type="AlphaFoldDB" id="A0AAD8E7A0"/>
<reference evidence="1" key="2">
    <citation type="submission" date="2023-05" db="EMBL/GenBank/DDBJ databases">
        <authorList>
            <person name="Fouks B."/>
        </authorList>
    </citation>
    <scope>NUCLEOTIDE SEQUENCE</scope>
    <source>
        <strain evidence="1">Stay&amp;Tobe</strain>
        <tissue evidence="1">Testes</tissue>
    </source>
</reference>
<dbReference type="PANTHER" id="PTHR46409">
    <property type="entry name" value="HTH PSQ-TYPE DOMAIN-CONTAINING PROTEIN"/>
    <property type="match status" value="1"/>
</dbReference>
<dbReference type="EMBL" id="JASPKZ010008547">
    <property type="protein sequence ID" value="KAJ9579282.1"/>
    <property type="molecule type" value="Genomic_DNA"/>
</dbReference>
<evidence type="ECO:0000313" key="2">
    <source>
        <dbReference type="Proteomes" id="UP001233999"/>
    </source>
</evidence>
<accession>A0AAD8E7A0</accession>
<sequence>MTQDDKKHIRELGLRKILQARQIDARRKTVRTFTPPKMNFNVQEYSEMINWMDCELSSPPLLAEISDDVNRSHIDSDTIPDWSITFKQFPVHMQAVECWVKLVTEALGKVCRAGSRDGFISTLLSRSSMPYFISKSVFKVPLATK</sequence>
<dbReference type="Proteomes" id="UP001233999">
    <property type="component" value="Unassembled WGS sequence"/>
</dbReference>
<reference evidence="1" key="1">
    <citation type="journal article" date="2023" name="IScience">
        <title>Live-bearing cockroach genome reveals convergent evolutionary mechanisms linked to viviparity in insects and beyond.</title>
        <authorList>
            <person name="Fouks B."/>
            <person name="Harrison M.C."/>
            <person name="Mikhailova A.A."/>
            <person name="Marchal E."/>
            <person name="English S."/>
            <person name="Carruthers M."/>
            <person name="Jennings E.C."/>
            <person name="Chiamaka E.L."/>
            <person name="Frigard R.A."/>
            <person name="Pippel M."/>
            <person name="Attardo G.M."/>
            <person name="Benoit J.B."/>
            <person name="Bornberg-Bauer E."/>
            <person name="Tobe S.S."/>
        </authorList>
    </citation>
    <scope>NUCLEOTIDE SEQUENCE</scope>
    <source>
        <strain evidence="1">Stay&amp;Tobe</strain>
    </source>
</reference>
<name>A0AAD8E7A0_DIPPU</name>
<gene>
    <name evidence="1" type="ORF">L9F63_024617</name>
</gene>
<keyword evidence="2" id="KW-1185">Reference proteome</keyword>
<evidence type="ECO:0000313" key="1">
    <source>
        <dbReference type="EMBL" id="KAJ9579282.1"/>
    </source>
</evidence>
<protein>
    <submittedName>
        <fullName evidence="1">Uncharacterized protein</fullName>
    </submittedName>
</protein>
<comment type="caution">
    <text evidence="1">The sequence shown here is derived from an EMBL/GenBank/DDBJ whole genome shotgun (WGS) entry which is preliminary data.</text>
</comment>
<dbReference type="PANTHER" id="PTHR46409:SF1">
    <property type="entry name" value="HTH PSQ-TYPE DOMAIN-CONTAINING PROTEIN"/>
    <property type="match status" value="1"/>
</dbReference>
<proteinExistence type="predicted"/>
<organism evidence="1 2">
    <name type="scientific">Diploptera punctata</name>
    <name type="common">Pacific beetle cockroach</name>
    <dbReference type="NCBI Taxonomy" id="6984"/>
    <lineage>
        <taxon>Eukaryota</taxon>
        <taxon>Metazoa</taxon>
        <taxon>Ecdysozoa</taxon>
        <taxon>Arthropoda</taxon>
        <taxon>Hexapoda</taxon>
        <taxon>Insecta</taxon>
        <taxon>Pterygota</taxon>
        <taxon>Neoptera</taxon>
        <taxon>Polyneoptera</taxon>
        <taxon>Dictyoptera</taxon>
        <taxon>Blattodea</taxon>
        <taxon>Blaberoidea</taxon>
        <taxon>Blaberidae</taxon>
        <taxon>Diplopterinae</taxon>
        <taxon>Diploptera</taxon>
    </lineage>
</organism>